<proteinExistence type="predicted"/>
<name>A0A516X4G7_9ACTN</name>
<dbReference type="SMART" id="SM00834">
    <property type="entry name" value="CxxC_CXXC_SSSS"/>
    <property type="match status" value="1"/>
</dbReference>
<reference evidence="3 4" key="2">
    <citation type="submission" date="2019-07" db="EMBL/GenBank/DDBJ databases">
        <authorList>
            <person name="Huang Y."/>
        </authorList>
    </citation>
    <scope>NUCLEOTIDE SEQUENCE [LARGE SCALE GENOMIC DNA]</scope>
    <source>
        <strain evidence="3 4">HY188</strain>
    </source>
</reference>
<feature type="domain" description="Putative regulatory protein FmdB zinc ribbon" evidence="2">
    <location>
        <begin position="1"/>
        <end position="41"/>
    </location>
</feature>
<dbReference type="Proteomes" id="UP000317344">
    <property type="component" value="Chromosome"/>
</dbReference>
<dbReference type="RefSeq" id="WP_143908350.1">
    <property type="nucleotide sequence ID" value="NZ_CP041765.1"/>
</dbReference>
<dbReference type="KEGG" id="toy:FO059_09675"/>
<dbReference type="InterPro" id="IPR013429">
    <property type="entry name" value="Regulatory_FmdB_Zinc_ribbon"/>
</dbReference>
<dbReference type="NCBIfam" id="TIGR02605">
    <property type="entry name" value="CxxC_CxxC_SSSS"/>
    <property type="match status" value="1"/>
</dbReference>
<dbReference type="Pfam" id="PF09723">
    <property type="entry name" value="Zn_ribbon_8"/>
    <property type="match status" value="1"/>
</dbReference>
<accession>A0A516X4G7</accession>
<reference evidence="3 4" key="1">
    <citation type="submission" date="2019-07" db="EMBL/GenBank/DDBJ databases">
        <title>Tomitella cavernea sp. nov., an actinomycete isolated from soil.</title>
        <authorList>
            <person name="Cheng J."/>
        </authorList>
    </citation>
    <scope>NUCLEOTIDE SEQUENCE [LARGE SCALE GENOMIC DNA]</scope>
    <source>
        <strain evidence="3 4">HY188</strain>
    </source>
</reference>
<feature type="region of interest" description="Disordered" evidence="1">
    <location>
        <begin position="61"/>
        <end position="96"/>
    </location>
</feature>
<sequence>MPVYRFRCDSCGPFDASHTMAAVPDADACPECQAPSQRTITAPALGRGRSAAMGLLDATARTASEPGVVAGAPPGRRRSPGTPVSTDPRHRALPRP</sequence>
<dbReference type="OrthoDB" id="9792898at2"/>
<dbReference type="EMBL" id="CP041765">
    <property type="protein sequence ID" value="QDQ97551.1"/>
    <property type="molecule type" value="Genomic_DNA"/>
</dbReference>
<organism evidence="3 4">
    <name type="scientific">Tomitella fengzijianii</name>
    <dbReference type="NCBI Taxonomy" id="2597660"/>
    <lineage>
        <taxon>Bacteria</taxon>
        <taxon>Bacillati</taxon>
        <taxon>Actinomycetota</taxon>
        <taxon>Actinomycetes</taxon>
        <taxon>Mycobacteriales</taxon>
        <taxon>Tomitella</taxon>
    </lineage>
</organism>
<keyword evidence="4" id="KW-1185">Reference proteome</keyword>
<evidence type="ECO:0000259" key="2">
    <source>
        <dbReference type="SMART" id="SM00834"/>
    </source>
</evidence>
<protein>
    <submittedName>
        <fullName evidence="3">Zinc ribbon domain-containing protein</fullName>
    </submittedName>
</protein>
<gene>
    <name evidence="3" type="ORF">FO059_09675</name>
</gene>
<evidence type="ECO:0000313" key="3">
    <source>
        <dbReference type="EMBL" id="QDQ97551.1"/>
    </source>
</evidence>
<evidence type="ECO:0000313" key="4">
    <source>
        <dbReference type="Proteomes" id="UP000317344"/>
    </source>
</evidence>
<dbReference type="AlphaFoldDB" id="A0A516X4G7"/>
<evidence type="ECO:0000256" key="1">
    <source>
        <dbReference type="SAM" id="MobiDB-lite"/>
    </source>
</evidence>